<keyword evidence="2" id="KW-1133">Transmembrane helix</keyword>
<dbReference type="RefSeq" id="WP_094457896.1">
    <property type="nucleotide sequence ID" value="NZ_NOXU01000031.1"/>
</dbReference>
<dbReference type="InterPro" id="IPR010331">
    <property type="entry name" value="ExoD"/>
</dbReference>
<feature type="transmembrane region" description="Helical" evidence="2">
    <location>
        <begin position="153"/>
        <end position="186"/>
    </location>
</feature>
<keyword evidence="4" id="KW-1185">Reference proteome</keyword>
<organism evidence="3 4">
    <name type="scientific">Niveispirillum lacus</name>
    <dbReference type="NCBI Taxonomy" id="1981099"/>
    <lineage>
        <taxon>Bacteria</taxon>
        <taxon>Pseudomonadati</taxon>
        <taxon>Pseudomonadota</taxon>
        <taxon>Alphaproteobacteria</taxon>
        <taxon>Rhodospirillales</taxon>
        <taxon>Azospirillaceae</taxon>
        <taxon>Niveispirillum</taxon>
    </lineage>
</organism>
<dbReference type="Pfam" id="PF06055">
    <property type="entry name" value="ExoD"/>
    <property type="match status" value="1"/>
</dbReference>
<protein>
    <recommendedName>
        <fullName evidence="5">Exopolysaccharide biosynthesis protein exod</fullName>
    </recommendedName>
</protein>
<dbReference type="PIRSF" id="PIRSF033239">
    <property type="entry name" value="ExoD"/>
    <property type="match status" value="1"/>
</dbReference>
<dbReference type="PANTHER" id="PTHR41795:SF1">
    <property type="entry name" value="EXOPOLYSACCHARIDE SYNTHESIS PROTEIN"/>
    <property type="match status" value="1"/>
</dbReference>
<evidence type="ECO:0008006" key="5">
    <source>
        <dbReference type="Google" id="ProtNLM"/>
    </source>
</evidence>
<comment type="caution">
    <text evidence="3">The sequence shown here is derived from an EMBL/GenBank/DDBJ whole genome shotgun (WGS) entry which is preliminary data.</text>
</comment>
<name>A0A255YUG4_9PROT</name>
<feature type="transmembrane region" description="Helical" evidence="2">
    <location>
        <begin position="192"/>
        <end position="216"/>
    </location>
</feature>
<accession>A0A255YUG4</accession>
<feature type="region of interest" description="Disordered" evidence="1">
    <location>
        <begin position="1"/>
        <end position="28"/>
    </location>
</feature>
<evidence type="ECO:0000313" key="3">
    <source>
        <dbReference type="EMBL" id="OYQ32863.1"/>
    </source>
</evidence>
<dbReference type="AlphaFoldDB" id="A0A255YUG4"/>
<reference evidence="3 4" key="1">
    <citation type="submission" date="2017-07" db="EMBL/GenBank/DDBJ databases">
        <title>Niveispirillum cyanobacteriorum sp. nov., isolated from cyanobacterial aggregates in a eutrophic lake.</title>
        <authorList>
            <person name="Cai H."/>
        </authorList>
    </citation>
    <scope>NUCLEOTIDE SEQUENCE [LARGE SCALE GENOMIC DNA]</scope>
    <source>
        <strain evidence="4">TH1-14</strain>
    </source>
</reference>
<keyword evidence="2" id="KW-0472">Membrane</keyword>
<dbReference type="Proteomes" id="UP000216998">
    <property type="component" value="Unassembled WGS sequence"/>
</dbReference>
<evidence type="ECO:0000256" key="2">
    <source>
        <dbReference type="SAM" id="Phobius"/>
    </source>
</evidence>
<gene>
    <name evidence="3" type="ORF">CHU95_19180</name>
</gene>
<keyword evidence="2" id="KW-0812">Transmembrane</keyword>
<evidence type="ECO:0000256" key="1">
    <source>
        <dbReference type="SAM" id="MobiDB-lite"/>
    </source>
</evidence>
<proteinExistence type="predicted"/>
<dbReference type="PANTHER" id="PTHR41795">
    <property type="entry name" value="EXOPOLYSACCHARIDE SYNTHESIS PROTEIN"/>
    <property type="match status" value="1"/>
</dbReference>
<evidence type="ECO:0000313" key="4">
    <source>
        <dbReference type="Proteomes" id="UP000216998"/>
    </source>
</evidence>
<feature type="transmembrane region" description="Helical" evidence="2">
    <location>
        <begin position="61"/>
        <end position="77"/>
    </location>
</feature>
<sequence length="229" mass="25090">MDTQLPPEPDDLPGHASKVPPEQPASIETKRTTDVLLDTIARVEGERISIGEMIDGLGERAYGILMLLFALPTILPAPPGMSAVTGMPIVVFSLQLMVGHPHPWLPSFLRRRSILRADLMAVLVKAEPWLRKVENITIPRFTHLMDGRMERLAGFIVFFLSIVLILPIFMGNIFPSIAIALIALALMERDGIALIAGYISAVASTVIAFGFIALTVKIMLYAVHEFLGL</sequence>
<dbReference type="OrthoDB" id="8550083at2"/>
<dbReference type="EMBL" id="NOXU01000031">
    <property type="protein sequence ID" value="OYQ32863.1"/>
    <property type="molecule type" value="Genomic_DNA"/>
</dbReference>